<organism evidence="2 3">
    <name type="scientific">Tenacibaculum caenipelagi</name>
    <dbReference type="NCBI Taxonomy" id="1325435"/>
    <lineage>
        <taxon>Bacteria</taxon>
        <taxon>Pseudomonadati</taxon>
        <taxon>Bacteroidota</taxon>
        <taxon>Flavobacteriia</taxon>
        <taxon>Flavobacteriales</taxon>
        <taxon>Flavobacteriaceae</taxon>
        <taxon>Tenacibaculum</taxon>
    </lineage>
</organism>
<dbReference type="RefSeq" id="WP_133535148.1">
    <property type="nucleotide sequence ID" value="NZ_SNYH01000002.1"/>
</dbReference>
<dbReference type="PROSITE" id="PS51471">
    <property type="entry name" value="FE2OG_OXY"/>
    <property type="match status" value="1"/>
</dbReference>
<keyword evidence="3" id="KW-1185">Reference proteome</keyword>
<dbReference type="PANTHER" id="PTHR31212">
    <property type="entry name" value="ALPHA-KETOGLUTARATE-DEPENDENT DIOXYGENASE ALKB HOMOLOG 3"/>
    <property type="match status" value="1"/>
</dbReference>
<dbReference type="PANTHER" id="PTHR31212:SF4">
    <property type="entry name" value="ALPHA-KETOGLUTARATE-DEPENDENT DIOXYGENASE ALKB HOMOLOG 3"/>
    <property type="match status" value="1"/>
</dbReference>
<dbReference type="Gene3D" id="2.60.120.590">
    <property type="entry name" value="Alpha-ketoglutarate-dependent dioxygenase AlkB-like"/>
    <property type="match status" value="1"/>
</dbReference>
<evidence type="ECO:0000259" key="1">
    <source>
        <dbReference type="PROSITE" id="PS51471"/>
    </source>
</evidence>
<feature type="domain" description="Fe2OG dioxygenase" evidence="1">
    <location>
        <begin position="98"/>
        <end position="194"/>
    </location>
</feature>
<sequence length="195" mass="22785">MFTKLNNVISYSPNFLTKENATNLFQQLIRYSELTDMMEIENPMGGGKIKYNFGKMMFIDSDLIHKDAFSKAIWGNTIEWPEFMLPLKKQVEEYTNQEFKTCVCIYYPDGSSGIDYHSDKIAFGDTDIIPSISLGEERLFYLRENKTMIENKVLLEHGSLLVMKDGCQEHYEHSLPVNPEYQKPRINLTFRKYGF</sequence>
<protein>
    <submittedName>
        <fullName evidence="2">2-oxoglutarate-Fe(II)-dependent oxygenase superfamily protein</fullName>
    </submittedName>
</protein>
<dbReference type="OrthoDB" id="509559at2"/>
<proteinExistence type="predicted"/>
<dbReference type="InterPro" id="IPR037151">
    <property type="entry name" value="AlkB-like_sf"/>
</dbReference>
<reference evidence="2 3" key="1">
    <citation type="submission" date="2019-03" db="EMBL/GenBank/DDBJ databases">
        <title>Genomic Encyclopedia of Type Strains, Phase III (KMG-III): the genomes of soil and plant-associated and newly described type strains.</title>
        <authorList>
            <person name="Whitman W."/>
        </authorList>
    </citation>
    <scope>NUCLEOTIDE SEQUENCE [LARGE SCALE GENOMIC DNA]</scope>
    <source>
        <strain evidence="2 3">CECT 8283</strain>
    </source>
</reference>
<dbReference type="Proteomes" id="UP000295390">
    <property type="component" value="Unassembled WGS sequence"/>
</dbReference>
<gene>
    <name evidence="2" type="ORF">DFQ07_0994</name>
</gene>
<evidence type="ECO:0000313" key="3">
    <source>
        <dbReference type="Proteomes" id="UP000295390"/>
    </source>
</evidence>
<dbReference type="GO" id="GO:0051213">
    <property type="term" value="F:dioxygenase activity"/>
    <property type="evidence" value="ECO:0007669"/>
    <property type="project" value="InterPro"/>
</dbReference>
<dbReference type="GO" id="GO:0006307">
    <property type="term" value="P:DNA alkylation repair"/>
    <property type="evidence" value="ECO:0007669"/>
    <property type="project" value="InterPro"/>
</dbReference>
<dbReference type="InterPro" id="IPR027450">
    <property type="entry name" value="AlkB-like"/>
</dbReference>
<dbReference type="EMBL" id="SNYH01000002">
    <property type="protein sequence ID" value="TDQ28617.1"/>
    <property type="molecule type" value="Genomic_DNA"/>
</dbReference>
<dbReference type="InterPro" id="IPR005123">
    <property type="entry name" value="Oxoglu/Fe-dep_dioxygenase_dom"/>
</dbReference>
<dbReference type="AlphaFoldDB" id="A0A4R6TEK4"/>
<accession>A0A4R6TEK4</accession>
<dbReference type="Pfam" id="PF13532">
    <property type="entry name" value="2OG-FeII_Oxy_2"/>
    <property type="match status" value="1"/>
</dbReference>
<evidence type="ECO:0000313" key="2">
    <source>
        <dbReference type="EMBL" id="TDQ28617.1"/>
    </source>
</evidence>
<name>A0A4R6TEK4_9FLAO</name>
<dbReference type="SUPFAM" id="SSF51197">
    <property type="entry name" value="Clavaminate synthase-like"/>
    <property type="match status" value="1"/>
</dbReference>
<dbReference type="InterPro" id="IPR032854">
    <property type="entry name" value="ALKBH3"/>
</dbReference>
<comment type="caution">
    <text evidence="2">The sequence shown here is derived from an EMBL/GenBank/DDBJ whole genome shotgun (WGS) entry which is preliminary data.</text>
</comment>